<dbReference type="EMBL" id="CATNWA010009471">
    <property type="protein sequence ID" value="CAI9558056.1"/>
    <property type="molecule type" value="Genomic_DNA"/>
</dbReference>
<proteinExistence type="predicted"/>
<name>A0ABN9CDA6_9NEOB</name>
<keyword evidence="2" id="KW-1185">Reference proteome</keyword>
<reference evidence="1" key="1">
    <citation type="submission" date="2023-05" db="EMBL/GenBank/DDBJ databases">
        <authorList>
            <person name="Stuckert A."/>
        </authorList>
    </citation>
    <scope>NUCLEOTIDE SEQUENCE</scope>
</reference>
<feature type="non-terminal residue" evidence="1">
    <location>
        <position position="75"/>
    </location>
</feature>
<dbReference type="Proteomes" id="UP001162483">
    <property type="component" value="Unassembled WGS sequence"/>
</dbReference>
<protein>
    <submittedName>
        <fullName evidence="1">Uncharacterized protein</fullName>
    </submittedName>
</protein>
<organism evidence="1 2">
    <name type="scientific">Staurois parvus</name>
    <dbReference type="NCBI Taxonomy" id="386267"/>
    <lineage>
        <taxon>Eukaryota</taxon>
        <taxon>Metazoa</taxon>
        <taxon>Chordata</taxon>
        <taxon>Craniata</taxon>
        <taxon>Vertebrata</taxon>
        <taxon>Euteleostomi</taxon>
        <taxon>Amphibia</taxon>
        <taxon>Batrachia</taxon>
        <taxon>Anura</taxon>
        <taxon>Neobatrachia</taxon>
        <taxon>Ranoidea</taxon>
        <taxon>Ranidae</taxon>
        <taxon>Staurois</taxon>
    </lineage>
</organism>
<evidence type="ECO:0000313" key="2">
    <source>
        <dbReference type="Proteomes" id="UP001162483"/>
    </source>
</evidence>
<sequence length="75" mass="8487">METNRYNVSTTVNVKELSENCQKSRSSLQGHFLPAVEGMKIGGSGKFDSCIRSLLIFGFDTNRIFPNIRNEFHFA</sequence>
<comment type="caution">
    <text evidence="1">The sequence shown here is derived from an EMBL/GenBank/DDBJ whole genome shotgun (WGS) entry which is preliminary data.</text>
</comment>
<gene>
    <name evidence="1" type="ORF">SPARVUS_LOCUS4841544</name>
</gene>
<accession>A0ABN9CDA6</accession>
<evidence type="ECO:0000313" key="1">
    <source>
        <dbReference type="EMBL" id="CAI9558056.1"/>
    </source>
</evidence>